<dbReference type="Pfam" id="PF18962">
    <property type="entry name" value="Por_Secre_tail"/>
    <property type="match status" value="1"/>
</dbReference>
<organism evidence="4 5">
    <name type="scientific">Kaistella gelatinilytica</name>
    <dbReference type="NCBI Taxonomy" id="2787636"/>
    <lineage>
        <taxon>Bacteria</taxon>
        <taxon>Pseudomonadati</taxon>
        <taxon>Bacteroidota</taxon>
        <taxon>Flavobacteriia</taxon>
        <taxon>Flavobacteriales</taxon>
        <taxon>Weeksellaceae</taxon>
        <taxon>Chryseobacterium group</taxon>
        <taxon>Kaistella</taxon>
    </lineage>
</organism>
<comment type="caution">
    <text evidence="4">The sequence shown here is derived from an EMBL/GenBank/DDBJ whole genome shotgun (WGS) entry which is preliminary data.</text>
</comment>
<evidence type="ECO:0000256" key="1">
    <source>
        <dbReference type="ARBA" id="ARBA00022729"/>
    </source>
</evidence>
<proteinExistence type="predicted"/>
<sequence>MKNIYLLLTTACSCLAFSQTTLTKAANDYLSGNTINNVNYTGTPDNSVTGYPKTFDNSSLTPGSAITATVSTPSASEITTFPGSTVKFSDGGGNEIFYKSSAADLQITGATIGGAVLNFSSDNALFLKFPTSYSNTYTDTASGTGVTGTNNAFFKGTITTTADGAGILKLGSQIFTNVIRVKTFQDYKLYLDAGFTFQVGTLVSTIYTYYDNVNRYPLFTATTATVVVALAGINQTTNSAMGQANPTLVTQNNSLKNKVQVYPNPATENIFFTGDFSNFDTVKVISIDGKIITTQSVNSGKIDMSKLPAGNYFLQLSGKNDKDQTIQVIKK</sequence>
<dbReference type="RefSeq" id="WP_196079130.1">
    <property type="nucleotide sequence ID" value="NZ_JADPVI010000001.1"/>
</dbReference>
<feature type="chain" id="PRO_5045519273" evidence="2">
    <location>
        <begin position="19"/>
        <end position="331"/>
    </location>
</feature>
<accession>A0ABS0FA81</accession>
<evidence type="ECO:0000313" key="4">
    <source>
        <dbReference type="EMBL" id="MBF8456625.1"/>
    </source>
</evidence>
<protein>
    <submittedName>
        <fullName evidence="4">T9SS type A sorting domain-containing protein</fullName>
    </submittedName>
</protein>
<dbReference type="NCBIfam" id="TIGR04183">
    <property type="entry name" value="Por_Secre_tail"/>
    <property type="match status" value="1"/>
</dbReference>
<evidence type="ECO:0000259" key="3">
    <source>
        <dbReference type="Pfam" id="PF18962"/>
    </source>
</evidence>
<feature type="signal peptide" evidence="2">
    <location>
        <begin position="1"/>
        <end position="18"/>
    </location>
</feature>
<keyword evidence="5" id="KW-1185">Reference proteome</keyword>
<feature type="domain" description="Secretion system C-terminal sorting" evidence="3">
    <location>
        <begin position="261"/>
        <end position="323"/>
    </location>
</feature>
<dbReference type="EMBL" id="JADPVI010000001">
    <property type="protein sequence ID" value="MBF8456625.1"/>
    <property type="molecule type" value="Genomic_DNA"/>
</dbReference>
<keyword evidence="1 2" id="KW-0732">Signal</keyword>
<evidence type="ECO:0000313" key="5">
    <source>
        <dbReference type="Proteomes" id="UP000660070"/>
    </source>
</evidence>
<gene>
    <name evidence="4" type="ORF">IV494_05460</name>
</gene>
<evidence type="ECO:0000256" key="2">
    <source>
        <dbReference type="SAM" id="SignalP"/>
    </source>
</evidence>
<reference evidence="4 5" key="1">
    <citation type="submission" date="2020-11" db="EMBL/GenBank/DDBJ databases">
        <title>Kaistella gelatinilytica sp. nov., a flavobacterium isolated from Antarctic Soil.</title>
        <authorList>
            <person name="Li J."/>
        </authorList>
    </citation>
    <scope>NUCLEOTIDE SEQUENCE [LARGE SCALE GENOMIC DNA]</scope>
    <source>
        <strain evidence="4 5">G5-32</strain>
    </source>
</reference>
<name>A0ABS0FA81_9FLAO</name>
<dbReference type="Proteomes" id="UP000660070">
    <property type="component" value="Unassembled WGS sequence"/>
</dbReference>
<dbReference type="InterPro" id="IPR026444">
    <property type="entry name" value="Secre_tail"/>
</dbReference>